<sequence>MVYTRRARVRTPSSSSSEERTPSVPEESLSPVEESPLSESPPRSRRKKASTSHEEPPLDYDTTRFISLENQKWYKTRLDKEIIIEKQLTPEVDDHYKVSTAFGQLGWANILKLSRHYYPNLVREFYANVEDKQIHSGNLIVSWVRGKRVAITRETIARFVKLKDEGADVKWTKKFKARDPWQVREAVSRLKGQYRERESSKKLLVYADSFKLRYHPIFYLFTFNVVPKRSGKKEVRNNDLYFLDKMMNGIGRQLTGIPLGSIIISYMRTTAHMRAGETYFGFPRLLSLLFEKLEVPLGAERAIVTKAADEVNVSLLKSLGIPTDFGAPLVRDTGEASSLNLPLILHHNRKLKKWRHS</sequence>
<evidence type="ECO:0000313" key="4">
    <source>
        <dbReference type="RefSeq" id="XP_071928410.1"/>
    </source>
</evidence>
<evidence type="ECO:0000313" key="3">
    <source>
        <dbReference type="Proteomes" id="UP001652660"/>
    </source>
</evidence>
<evidence type="ECO:0000259" key="2">
    <source>
        <dbReference type="Pfam" id="PF20167"/>
    </source>
</evidence>
<name>A0ABM4W9E4_COFAR</name>
<accession>A0ABM4W9E4</accession>
<keyword evidence="3" id="KW-1185">Reference proteome</keyword>
<evidence type="ECO:0000256" key="1">
    <source>
        <dbReference type="SAM" id="MobiDB-lite"/>
    </source>
</evidence>
<reference evidence="4" key="2">
    <citation type="submission" date="2025-08" db="UniProtKB">
        <authorList>
            <consortium name="RefSeq"/>
        </authorList>
    </citation>
    <scope>IDENTIFICATION</scope>
    <source>
        <tissue evidence="4">Leaves</tissue>
    </source>
</reference>
<organism evidence="3 4">
    <name type="scientific">Coffea arabica</name>
    <name type="common">Arabian coffee</name>
    <dbReference type="NCBI Taxonomy" id="13443"/>
    <lineage>
        <taxon>Eukaryota</taxon>
        <taxon>Viridiplantae</taxon>
        <taxon>Streptophyta</taxon>
        <taxon>Embryophyta</taxon>
        <taxon>Tracheophyta</taxon>
        <taxon>Spermatophyta</taxon>
        <taxon>Magnoliopsida</taxon>
        <taxon>eudicotyledons</taxon>
        <taxon>Gunneridae</taxon>
        <taxon>Pentapetalae</taxon>
        <taxon>asterids</taxon>
        <taxon>lamiids</taxon>
        <taxon>Gentianales</taxon>
        <taxon>Rubiaceae</taxon>
        <taxon>Ixoroideae</taxon>
        <taxon>Gardenieae complex</taxon>
        <taxon>Bertiereae - Coffeeae clade</taxon>
        <taxon>Coffeeae</taxon>
        <taxon>Coffea</taxon>
    </lineage>
</organism>
<dbReference type="Pfam" id="PF20167">
    <property type="entry name" value="Transposase_32"/>
    <property type="match status" value="1"/>
</dbReference>
<feature type="region of interest" description="Disordered" evidence="1">
    <location>
        <begin position="1"/>
        <end position="59"/>
    </location>
</feature>
<dbReference type="Proteomes" id="UP001652660">
    <property type="component" value="Chromosome 1e"/>
</dbReference>
<dbReference type="GeneID" id="140021465"/>
<proteinExistence type="predicted"/>
<dbReference type="InterPro" id="IPR046796">
    <property type="entry name" value="Transposase_32_dom"/>
</dbReference>
<gene>
    <name evidence="4" type="primary">LOC140021465</name>
</gene>
<feature type="compositionally biased region" description="Low complexity" evidence="1">
    <location>
        <begin position="10"/>
        <end position="41"/>
    </location>
</feature>
<reference evidence="3" key="1">
    <citation type="journal article" date="2025" name="Foods">
        <title>Unveiling the Microbial Signatures of Arabica Coffee Cherries: Insights into Ripeness Specific Diversity, Functional Traits, and Implications for Quality and Safety.</title>
        <authorList>
            <consortium name="RefSeq"/>
            <person name="Tenea G.N."/>
            <person name="Cifuentes V."/>
            <person name="Reyes P."/>
            <person name="Cevallos-Vallejos M."/>
        </authorList>
    </citation>
    <scope>NUCLEOTIDE SEQUENCE [LARGE SCALE GENOMIC DNA]</scope>
</reference>
<dbReference type="RefSeq" id="XP_071928410.1">
    <property type="nucleotide sequence ID" value="XM_072072309.1"/>
</dbReference>
<feature type="domain" description="Putative plant transposon protein" evidence="2">
    <location>
        <begin position="105"/>
        <end position="296"/>
    </location>
</feature>
<protein>
    <recommendedName>
        <fullName evidence="2">Putative plant transposon protein domain-containing protein</fullName>
    </recommendedName>
</protein>